<accession>A0A507CBS0</accession>
<dbReference type="EMBL" id="QEAO01000010">
    <property type="protein sequence ID" value="TPX34993.1"/>
    <property type="molecule type" value="Genomic_DNA"/>
</dbReference>
<keyword evidence="2" id="KW-1185">Reference proteome</keyword>
<dbReference type="Proteomes" id="UP000319731">
    <property type="component" value="Unassembled WGS sequence"/>
</dbReference>
<evidence type="ECO:0000313" key="2">
    <source>
        <dbReference type="Proteomes" id="UP000319731"/>
    </source>
</evidence>
<sequence length="230" mass="25340">MSSNQAQVLAACIDKLGEIRISSDSLRRLSIGSLIQQINTLRAAIPNHDPRLVVFDNALLRLVELKRSMDLNPDSIMDAIGFIDPALQDMMLSDITEEIIQADIARELGVNYLSLSTATPSWPVEGIVYGENLRAMINLVVQRKECKINVIFLIDTESPHTHLTAKAFNALGITENTPSSANVMVHGFAQTVYVSTGHFEDVNVLGVAYMRAKGLKLAVDYESLLCTLRE</sequence>
<dbReference type="STRING" id="1806994.A0A507CBS0"/>
<protein>
    <submittedName>
        <fullName evidence="1">Uncharacterized protein</fullName>
    </submittedName>
</protein>
<dbReference type="GeneID" id="42003719"/>
<proteinExistence type="predicted"/>
<evidence type="ECO:0000313" key="1">
    <source>
        <dbReference type="EMBL" id="TPX34993.1"/>
    </source>
</evidence>
<comment type="caution">
    <text evidence="1">The sequence shown here is derived from an EMBL/GenBank/DDBJ whole genome shotgun (WGS) entry which is preliminary data.</text>
</comment>
<dbReference type="AlphaFoldDB" id="A0A507CBS0"/>
<organism evidence="1 2">
    <name type="scientific">Synchytrium microbalum</name>
    <dbReference type="NCBI Taxonomy" id="1806994"/>
    <lineage>
        <taxon>Eukaryota</taxon>
        <taxon>Fungi</taxon>
        <taxon>Fungi incertae sedis</taxon>
        <taxon>Chytridiomycota</taxon>
        <taxon>Chytridiomycota incertae sedis</taxon>
        <taxon>Chytridiomycetes</taxon>
        <taxon>Synchytriales</taxon>
        <taxon>Synchytriaceae</taxon>
        <taxon>Synchytrium</taxon>
    </lineage>
</organism>
<name>A0A507CBS0_9FUNG</name>
<reference evidence="1 2" key="1">
    <citation type="journal article" date="2019" name="Sci. Rep.">
        <title>Comparative genomics of chytrid fungi reveal insights into the obligate biotrophic and pathogenic lifestyle of Synchytrium endobioticum.</title>
        <authorList>
            <person name="van de Vossenberg B.T.L.H."/>
            <person name="Warris S."/>
            <person name="Nguyen H.D.T."/>
            <person name="van Gent-Pelzer M.P.E."/>
            <person name="Joly D.L."/>
            <person name="van de Geest H.C."/>
            <person name="Bonants P.J.M."/>
            <person name="Smith D.S."/>
            <person name="Levesque C.A."/>
            <person name="van der Lee T.A.J."/>
        </authorList>
    </citation>
    <scope>NUCLEOTIDE SEQUENCE [LARGE SCALE GENOMIC DNA]</scope>
    <source>
        <strain evidence="1 2">JEL517</strain>
    </source>
</reference>
<dbReference type="OrthoDB" id="5414761at2759"/>
<dbReference type="RefSeq" id="XP_031025578.1">
    <property type="nucleotide sequence ID" value="XM_031168422.1"/>
</dbReference>
<gene>
    <name evidence="1" type="ORF">SmJEL517_g02494</name>
</gene>